<dbReference type="HAMAP" id="MF_02219">
    <property type="entry name" value="Type_III_secretin"/>
    <property type="match status" value="1"/>
</dbReference>
<dbReference type="EMBL" id="CP106881">
    <property type="protein sequence ID" value="UYG52822.1"/>
    <property type="molecule type" value="Genomic_DNA"/>
</dbReference>
<feature type="domain" description="Type II/III secretion system secretin-like" evidence="11">
    <location>
        <begin position="429"/>
        <end position="586"/>
    </location>
</feature>
<dbReference type="InterPro" id="IPR038591">
    <property type="entry name" value="NolW-like_sf"/>
</dbReference>
<keyword evidence="7 9" id="KW-0472">Membrane</keyword>
<dbReference type="InterPro" id="IPR003522">
    <property type="entry name" value="T3SS_OM_pore_YscC"/>
</dbReference>
<dbReference type="PRINTS" id="PR01337">
    <property type="entry name" value="TYPE3OMGPROT"/>
</dbReference>
<evidence type="ECO:0000256" key="2">
    <source>
        <dbReference type="ARBA" id="ARBA00007032"/>
    </source>
</evidence>
<organism evidence="13 14">
    <name type="scientific">Comamonas endophytica</name>
    <dbReference type="NCBI Taxonomy" id="2949090"/>
    <lineage>
        <taxon>Bacteria</taxon>
        <taxon>Pseudomonadati</taxon>
        <taxon>Pseudomonadota</taxon>
        <taxon>Betaproteobacteria</taxon>
        <taxon>Burkholderiales</taxon>
        <taxon>Comamonadaceae</taxon>
        <taxon>Comamonas</taxon>
    </lineage>
</organism>
<keyword evidence="6 9" id="KW-0811">Translocation</keyword>
<dbReference type="NCBIfam" id="TIGR02516">
    <property type="entry name" value="type_III_yscC"/>
    <property type="match status" value="1"/>
</dbReference>
<evidence type="ECO:0000256" key="6">
    <source>
        <dbReference type="ARBA" id="ARBA00023010"/>
    </source>
</evidence>
<evidence type="ECO:0000256" key="1">
    <source>
        <dbReference type="ARBA" id="ARBA00004442"/>
    </source>
</evidence>
<sequence precursor="true">MNLLPLPPAFRRSLHAARTAAGKARRALLALACASCFSACWTVAQAAPPPWTEAPYSYYADNTPLPQVLRDFASSFSLSLELSPQVAGKVQGRFNSASPTEFIDRLASVYGLTWFTHAGTLYVGRTTEAATRSISAGGGSIATVRQALLSLGVLDARFGWGELPEQGMALVSGPAPYVALIERTMAQLPQMAGGQQVAVFRLKHASVDDRTILYRDRQITTPGLAQVLRNLIGGQSGSSGVNNALAAALAPGQGLPGLAGMAGAANVAGLNFDPGSSGLPTGPFASANGTANATGAQTGAGADPKVAAAAMGMRRATPSIQADSRLNAIIVQDTAERMPLYRSLIEQLDIPSPLIEIEAMIVDINSSRLDELGIAWNARRGGIVAGFGSMTSSGDGNDLVLGSVARGATVDPTSLVVSSGNFLINRIRALEGTGEARIQSRPSILTIDNIGALLDLSETFYVRTIGERVATVTPITAGTTLRVTPHYVQRTGGPVIQLDVDIEDGQIQETRTDTLPRVRRSVVSTQAIVGEGQTLLIGGYKSTQSTRDVNKVPGLGSLPVIGLLFSNRVENQQSSERLFMIKPRLVSLPVGVATDLQALREPASALVPAPLEARPPATIVEPAP</sequence>
<dbReference type="Pfam" id="PF00263">
    <property type="entry name" value="Secretin"/>
    <property type="match status" value="1"/>
</dbReference>
<dbReference type="Pfam" id="PF03958">
    <property type="entry name" value="Secretin_N"/>
    <property type="match status" value="1"/>
</dbReference>
<evidence type="ECO:0000313" key="14">
    <source>
        <dbReference type="Proteomes" id="UP001162800"/>
    </source>
</evidence>
<dbReference type="InterPro" id="IPR050810">
    <property type="entry name" value="Bact_Secretion_Sys_Channel"/>
</dbReference>
<evidence type="ECO:0000256" key="4">
    <source>
        <dbReference type="ARBA" id="ARBA00022729"/>
    </source>
</evidence>
<evidence type="ECO:0000259" key="12">
    <source>
        <dbReference type="Pfam" id="PF03958"/>
    </source>
</evidence>
<comment type="subunit">
    <text evidence="9">The core secretion machinery of the T3SS is composed of approximately 20 different proteins, including cytoplasmic components, a base, an export apparatus and a needle. This subunit is part of the base, which anchors the injectisome in the bacterial cell envelope. Forms a stable homooligomeric complex.</text>
</comment>
<comment type="function">
    <text evidence="9">Component of the type III secretion system (T3SS), also called injectisome, which is used to inject bacterial effector proteins into eukaryotic host cells. Forms a ring-shaped multimeric structure with an apparent central pore in the outer membrane.</text>
</comment>
<name>A0ABY6GEN8_9BURK</name>
<dbReference type="PROSITE" id="PS00875">
    <property type="entry name" value="T2SP_D"/>
    <property type="match status" value="1"/>
</dbReference>
<dbReference type="Gene3D" id="3.55.50.30">
    <property type="match status" value="1"/>
</dbReference>
<evidence type="ECO:0000256" key="5">
    <source>
        <dbReference type="ARBA" id="ARBA00022927"/>
    </source>
</evidence>
<protein>
    <recommendedName>
        <fullName evidence="9">Type 3 secretion system secretin</fullName>
        <shortName evidence="9">T3SS secretin</shortName>
    </recommendedName>
</protein>
<keyword evidence="3 9" id="KW-0813">Transport</keyword>
<dbReference type="InterPro" id="IPR004845">
    <property type="entry name" value="T2SS_GspD_CS"/>
</dbReference>
<proteinExistence type="inferred from homology"/>
<dbReference type="RefSeq" id="WP_231043317.1">
    <property type="nucleotide sequence ID" value="NZ_CP106881.1"/>
</dbReference>
<reference evidence="13" key="1">
    <citation type="submission" date="2022-09" db="EMBL/GenBank/DDBJ databases">
        <title>The complete genome of Acidovorax sp. 5MLIR.</title>
        <authorList>
            <person name="Liu L."/>
            <person name="Yue J."/>
            <person name="Yang F."/>
            <person name="Yuan J."/>
            <person name="Li L."/>
        </authorList>
    </citation>
    <scope>NUCLEOTIDE SEQUENCE</scope>
    <source>
        <strain evidence="13">5MLIR</strain>
    </source>
</reference>
<keyword evidence="14" id="KW-1185">Reference proteome</keyword>
<dbReference type="Proteomes" id="UP001162800">
    <property type="component" value="Chromosome"/>
</dbReference>
<dbReference type="PANTHER" id="PTHR30332:SF5">
    <property type="entry name" value="SPI-1 TYPE 3 SECRETION SYSTEM SECRETIN"/>
    <property type="match status" value="1"/>
</dbReference>
<evidence type="ECO:0000256" key="3">
    <source>
        <dbReference type="ARBA" id="ARBA00022448"/>
    </source>
</evidence>
<evidence type="ECO:0000256" key="8">
    <source>
        <dbReference type="ARBA" id="ARBA00023237"/>
    </source>
</evidence>
<dbReference type="InterPro" id="IPR004846">
    <property type="entry name" value="T2SS/T3SS_dom"/>
</dbReference>
<keyword evidence="8 9" id="KW-0998">Cell outer membrane</keyword>
<comment type="similarity">
    <text evidence="2 9">Belongs to the bacterial secretin family. T3SS SctC subfamily.</text>
</comment>
<evidence type="ECO:0000256" key="10">
    <source>
        <dbReference type="RuleBase" id="RU004004"/>
    </source>
</evidence>
<accession>A0ABY6GEN8</accession>
<feature type="chain" id="PRO_5044928711" description="Type 3 secretion system secretin" evidence="9">
    <location>
        <begin position="47"/>
        <end position="624"/>
    </location>
</feature>
<dbReference type="InterPro" id="IPR005644">
    <property type="entry name" value="NolW-like"/>
</dbReference>
<evidence type="ECO:0000256" key="7">
    <source>
        <dbReference type="ARBA" id="ARBA00023136"/>
    </source>
</evidence>
<gene>
    <name evidence="9 13" type="primary">sctC</name>
    <name evidence="13" type="ORF">M9799_06170</name>
</gene>
<evidence type="ECO:0000256" key="9">
    <source>
        <dbReference type="HAMAP-Rule" id="MF_02219"/>
    </source>
</evidence>
<keyword evidence="5 9" id="KW-0653">Protein transport</keyword>
<keyword evidence="4 9" id="KW-0732">Signal</keyword>
<dbReference type="Gene3D" id="3.30.1370.120">
    <property type="match status" value="2"/>
</dbReference>
<feature type="signal peptide" evidence="9">
    <location>
        <begin position="1"/>
        <end position="46"/>
    </location>
</feature>
<feature type="domain" description="NolW-like" evidence="12">
    <location>
        <begin position="197"/>
        <end position="353"/>
    </location>
</feature>
<dbReference type="PANTHER" id="PTHR30332">
    <property type="entry name" value="PROBABLE GENERAL SECRETION PATHWAY PROTEIN D"/>
    <property type="match status" value="1"/>
</dbReference>
<evidence type="ECO:0000259" key="11">
    <source>
        <dbReference type="Pfam" id="PF00263"/>
    </source>
</evidence>
<evidence type="ECO:0000313" key="13">
    <source>
        <dbReference type="EMBL" id="UYG52822.1"/>
    </source>
</evidence>
<comment type="subcellular location">
    <subcellularLocation>
        <location evidence="1 9 10">Cell outer membrane</location>
    </subcellularLocation>
</comment>